<sequence>MSEAYLGEIRIFGGNFAPRDWMFCNGQILSIAQNTALFSLLGTTYGGNGTTTFALPDLRGRAPVHQGQGPGLSSYTMGEVSGSEDVTLTTQQMPQHSHGLMHGGIGTQASPQNGLLGTTSARDFRYTSAAATTNLAADTLTTSGGSQPHENRSPYLAVGYIICVGGIFPSRN</sequence>
<accession>A0A7X0P8T5</accession>
<name>A0A7X0P8T5_9BURK</name>
<proteinExistence type="predicted"/>
<dbReference type="InterPro" id="IPR011083">
    <property type="entry name" value="Phage_tail_collar_dom"/>
</dbReference>
<keyword evidence="3" id="KW-1185">Reference proteome</keyword>
<evidence type="ECO:0000313" key="3">
    <source>
        <dbReference type="Proteomes" id="UP000575083"/>
    </source>
</evidence>
<evidence type="ECO:0000259" key="1">
    <source>
        <dbReference type="Pfam" id="PF07484"/>
    </source>
</evidence>
<dbReference type="Gene3D" id="3.90.1340.10">
    <property type="entry name" value="Phage tail collar domain"/>
    <property type="match status" value="1"/>
</dbReference>
<dbReference type="EMBL" id="JACHLK010000001">
    <property type="protein sequence ID" value="MBB6557438.1"/>
    <property type="molecule type" value="Genomic_DNA"/>
</dbReference>
<dbReference type="Proteomes" id="UP000575083">
    <property type="component" value="Unassembled WGS sequence"/>
</dbReference>
<organism evidence="2 3">
    <name type="scientific">Acidovorax soli</name>
    <dbReference type="NCBI Taxonomy" id="592050"/>
    <lineage>
        <taxon>Bacteria</taxon>
        <taxon>Pseudomonadati</taxon>
        <taxon>Pseudomonadota</taxon>
        <taxon>Betaproteobacteria</taxon>
        <taxon>Burkholderiales</taxon>
        <taxon>Comamonadaceae</taxon>
        <taxon>Acidovorax</taxon>
    </lineage>
</organism>
<dbReference type="InterPro" id="IPR037053">
    <property type="entry name" value="Phage_tail_collar_dom_sf"/>
</dbReference>
<dbReference type="SUPFAM" id="SSF88874">
    <property type="entry name" value="Receptor-binding domain of short tail fibre protein gp12"/>
    <property type="match status" value="1"/>
</dbReference>
<gene>
    <name evidence="2" type="ORF">HNP48_000102</name>
</gene>
<protein>
    <submittedName>
        <fullName evidence="2">Microcystin-dependent protein</fullName>
    </submittedName>
</protein>
<dbReference type="Pfam" id="PF07484">
    <property type="entry name" value="Collar"/>
    <property type="match status" value="1"/>
</dbReference>
<dbReference type="RefSeq" id="WP_184854900.1">
    <property type="nucleotide sequence ID" value="NZ_JACHLK010000001.1"/>
</dbReference>
<comment type="caution">
    <text evidence="2">The sequence shown here is derived from an EMBL/GenBank/DDBJ whole genome shotgun (WGS) entry which is preliminary data.</text>
</comment>
<evidence type="ECO:0000313" key="2">
    <source>
        <dbReference type="EMBL" id="MBB6557438.1"/>
    </source>
</evidence>
<feature type="domain" description="Phage tail collar" evidence="1">
    <location>
        <begin position="7"/>
        <end position="63"/>
    </location>
</feature>
<dbReference type="AlphaFoldDB" id="A0A7X0P8T5"/>
<reference evidence="2 3" key="1">
    <citation type="submission" date="2020-08" db="EMBL/GenBank/DDBJ databases">
        <title>Functional genomics of gut bacteria from endangered species of beetles.</title>
        <authorList>
            <person name="Carlos-Shanley C."/>
        </authorList>
    </citation>
    <scope>NUCLEOTIDE SEQUENCE [LARGE SCALE GENOMIC DNA]</scope>
    <source>
        <strain evidence="2 3">S00198</strain>
    </source>
</reference>